<keyword evidence="5" id="KW-1185">Reference proteome</keyword>
<dbReference type="Pfam" id="PF22483">
    <property type="entry name" value="Mu-transpos_C_2"/>
    <property type="match status" value="1"/>
</dbReference>
<dbReference type="Proteomes" id="UP000658613">
    <property type="component" value="Unassembled WGS sequence"/>
</dbReference>
<sequence length="544" mass="60814">MVTNYRLIMLALVQGRSWSQITSDLGCSRSSIDKASRVLRSTGMDEDTITALSAQELSELFPDNRRRDSDAFVEPDFAGIAARRRRGERVTLKVEHHKYTRRQAASGQQHYSYRQFCALFENYVDVNDLTALLTHAPGEELCVDWSGETMAVVDPLTGVCARAYVFVASLPHSGLIHASAWPDMRMRSWLCAHRDALDYIGGVPVRIVPDNASTATNQVTRGTTVREVNERYQQFAEFYRCGITPARPGKPRDKAHVEKAVDIVQTWVVEALSGQEFSTFDALNAAIAAQVDWINDREGFRGRNASRRQLFVESEAEALRPLPQQRWSYSTWRKAKAGVNYHVQVEKHFYSVPWSFAGKSVDVQIFDDVVDIFSAGEHIASHRKKPCNMQYSTDKEHVPAKHQDLATKWDRGRIESWAQSIGAATYELIRQMFHARQVEAQAYNSALGVLSLSKKYSRSLLEQACQDVLDSHMVPSVRKVHDTIKDLATRTTTATATATGGAQSPTSSAASTRPVTRPAPPAQASHVRGKAAFEFSELEFGEEA</sequence>
<feature type="compositionally biased region" description="Low complexity" evidence="2">
    <location>
        <begin position="492"/>
        <end position="514"/>
    </location>
</feature>
<organism evidence="4 5">
    <name type="scientific">Corynebacterium aquatimens</name>
    <dbReference type="NCBI Taxonomy" id="1190508"/>
    <lineage>
        <taxon>Bacteria</taxon>
        <taxon>Bacillati</taxon>
        <taxon>Actinomycetota</taxon>
        <taxon>Actinomycetes</taxon>
        <taxon>Mycobacteriales</taxon>
        <taxon>Corynebacteriaceae</taxon>
        <taxon>Corynebacterium</taxon>
    </lineage>
</organism>
<gene>
    <name evidence="4" type="ORF">IW254_002184</name>
</gene>
<evidence type="ECO:0000256" key="1">
    <source>
        <dbReference type="ARBA" id="ARBA00009277"/>
    </source>
</evidence>
<feature type="domain" description="Integrase catalytic" evidence="3">
    <location>
        <begin position="133"/>
        <end position="315"/>
    </location>
</feature>
<feature type="region of interest" description="Disordered" evidence="2">
    <location>
        <begin position="492"/>
        <end position="528"/>
    </location>
</feature>
<dbReference type="GO" id="GO:0015074">
    <property type="term" value="P:DNA integration"/>
    <property type="evidence" value="ECO:0007669"/>
    <property type="project" value="InterPro"/>
</dbReference>
<dbReference type="InterPro" id="IPR054353">
    <property type="entry name" value="IstA-like_C"/>
</dbReference>
<dbReference type="RefSeq" id="WP_196825463.1">
    <property type="nucleotide sequence ID" value="NZ_CP046980.1"/>
</dbReference>
<dbReference type="PROSITE" id="PS50994">
    <property type="entry name" value="INTEGRASE"/>
    <property type="match status" value="1"/>
</dbReference>
<evidence type="ECO:0000313" key="4">
    <source>
        <dbReference type="EMBL" id="MBG6123215.1"/>
    </source>
</evidence>
<evidence type="ECO:0000313" key="5">
    <source>
        <dbReference type="Proteomes" id="UP000658613"/>
    </source>
</evidence>
<dbReference type="AlphaFoldDB" id="A0A931DZZ5"/>
<dbReference type="PANTHER" id="PTHR35004:SF8">
    <property type="entry name" value="TRANSPOSASE RV3428C-RELATED"/>
    <property type="match status" value="1"/>
</dbReference>
<protein>
    <submittedName>
        <fullName evidence="4">Transposase</fullName>
    </submittedName>
</protein>
<name>A0A931DZZ5_9CORY</name>
<evidence type="ECO:0000259" key="3">
    <source>
        <dbReference type="PROSITE" id="PS50994"/>
    </source>
</evidence>
<proteinExistence type="inferred from homology"/>
<dbReference type="InterPro" id="IPR036397">
    <property type="entry name" value="RNaseH_sf"/>
</dbReference>
<dbReference type="InterPro" id="IPR001584">
    <property type="entry name" value="Integrase_cat-core"/>
</dbReference>
<dbReference type="EMBL" id="JADOUE010000001">
    <property type="protein sequence ID" value="MBG6123215.1"/>
    <property type="molecule type" value="Genomic_DNA"/>
</dbReference>
<evidence type="ECO:0000256" key="2">
    <source>
        <dbReference type="SAM" id="MobiDB-lite"/>
    </source>
</evidence>
<dbReference type="GO" id="GO:0003676">
    <property type="term" value="F:nucleic acid binding"/>
    <property type="evidence" value="ECO:0007669"/>
    <property type="project" value="InterPro"/>
</dbReference>
<comment type="caution">
    <text evidence="4">The sequence shown here is derived from an EMBL/GenBank/DDBJ whole genome shotgun (WGS) entry which is preliminary data.</text>
</comment>
<reference evidence="4" key="1">
    <citation type="submission" date="2020-11" db="EMBL/GenBank/DDBJ databases">
        <title>Sequencing the genomes of 1000 actinobacteria strains.</title>
        <authorList>
            <person name="Klenk H.-P."/>
        </authorList>
    </citation>
    <scope>NUCLEOTIDE SEQUENCE</scope>
    <source>
        <strain evidence="4">DSM 45632</strain>
    </source>
</reference>
<accession>A0A931DZZ5</accession>
<dbReference type="NCBIfam" id="NF033546">
    <property type="entry name" value="transpos_IS21"/>
    <property type="match status" value="1"/>
</dbReference>
<dbReference type="PANTHER" id="PTHR35004">
    <property type="entry name" value="TRANSPOSASE RV3428C-RELATED"/>
    <property type="match status" value="1"/>
</dbReference>
<dbReference type="InterPro" id="IPR012337">
    <property type="entry name" value="RNaseH-like_sf"/>
</dbReference>
<dbReference type="Gene3D" id="3.30.420.10">
    <property type="entry name" value="Ribonuclease H-like superfamily/Ribonuclease H"/>
    <property type="match status" value="1"/>
</dbReference>
<comment type="similarity">
    <text evidence="1">Belongs to the transposase IS21/IS408/IS1162 family.</text>
</comment>
<dbReference type="SUPFAM" id="SSF53098">
    <property type="entry name" value="Ribonuclease H-like"/>
    <property type="match status" value="1"/>
</dbReference>